<evidence type="ECO:0000313" key="2">
    <source>
        <dbReference type="EMBL" id="KAL3661804.1"/>
    </source>
</evidence>
<keyword evidence="1" id="KW-0812">Transmembrane</keyword>
<organism evidence="2 3">
    <name type="scientific">Phytophthora oleae</name>
    <dbReference type="NCBI Taxonomy" id="2107226"/>
    <lineage>
        <taxon>Eukaryota</taxon>
        <taxon>Sar</taxon>
        <taxon>Stramenopiles</taxon>
        <taxon>Oomycota</taxon>
        <taxon>Peronosporomycetes</taxon>
        <taxon>Peronosporales</taxon>
        <taxon>Peronosporaceae</taxon>
        <taxon>Phytophthora</taxon>
    </lineage>
</organism>
<keyword evidence="1" id="KW-1133">Transmembrane helix</keyword>
<proteinExistence type="predicted"/>
<keyword evidence="3" id="KW-1185">Reference proteome</keyword>
<evidence type="ECO:0000313" key="3">
    <source>
        <dbReference type="Proteomes" id="UP001632037"/>
    </source>
</evidence>
<accession>A0ABD3F9T8</accession>
<protein>
    <submittedName>
        <fullName evidence="2">Uncharacterized protein</fullName>
    </submittedName>
</protein>
<sequence>MHDPGDKQGQNWAAEYYHQQDLVHQNQGLRTLLQPSVLMASVAVTGRILIGPLALLLLFFATGYLSNATVLIKSDNSFFAFTQNDLSMAGGCTDCLGPCKIVLLKYMLFNGSALISSPEFKAFGSLGPSESLYDFSPLSAEALALGDELDANDAICQSGINEWGSTTNVVLGTAQEVYNTIKILNLSVAP</sequence>
<comment type="caution">
    <text evidence="2">The sequence shown here is derived from an EMBL/GenBank/DDBJ whole genome shotgun (WGS) entry which is preliminary data.</text>
</comment>
<dbReference type="Proteomes" id="UP001632037">
    <property type="component" value="Unassembled WGS sequence"/>
</dbReference>
<gene>
    <name evidence="2" type="ORF">V7S43_013098</name>
</gene>
<evidence type="ECO:0000256" key="1">
    <source>
        <dbReference type="SAM" id="Phobius"/>
    </source>
</evidence>
<keyword evidence="1" id="KW-0472">Membrane</keyword>
<dbReference type="EMBL" id="JBIMZQ010000034">
    <property type="protein sequence ID" value="KAL3661804.1"/>
    <property type="molecule type" value="Genomic_DNA"/>
</dbReference>
<dbReference type="AlphaFoldDB" id="A0ABD3F9T8"/>
<feature type="transmembrane region" description="Helical" evidence="1">
    <location>
        <begin position="37"/>
        <end position="65"/>
    </location>
</feature>
<name>A0ABD3F9T8_9STRA</name>
<reference evidence="2 3" key="1">
    <citation type="submission" date="2024-09" db="EMBL/GenBank/DDBJ databases">
        <title>Genome sequencing and assembly of Phytophthora oleae, isolate VK10A, causative agent of rot of olive drupes.</title>
        <authorList>
            <person name="Conti Taguali S."/>
            <person name="Riolo M."/>
            <person name="La Spada F."/>
            <person name="Cacciola S.O."/>
            <person name="Dionisio G."/>
        </authorList>
    </citation>
    <scope>NUCLEOTIDE SEQUENCE [LARGE SCALE GENOMIC DNA]</scope>
    <source>
        <strain evidence="2 3">VK10A</strain>
    </source>
</reference>